<reference evidence="4 5" key="1">
    <citation type="journal article" date="2018" name="Aquat. Microb. Ecol.">
        <title>Gammaproteobacterial methanotrophs dominate.</title>
        <authorList>
            <person name="Rissanen A.J."/>
            <person name="Saarenheimo J."/>
            <person name="Tiirola M."/>
            <person name="Peura S."/>
            <person name="Aalto S.L."/>
            <person name="Karvinen A."/>
            <person name="Nykanen H."/>
        </authorList>
    </citation>
    <scope>NUCLEOTIDE SEQUENCE [LARGE SCALE GENOMIC DNA]</scope>
    <source>
        <strain evidence="4">AMbin10</strain>
    </source>
</reference>
<protein>
    <submittedName>
        <fullName evidence="4">Acyltransferase</fullName>
    </submittedName>
</protein>
<organism evidence="4 5">
    <name type="scientific">Candidatus Methylumidiphilus alinenensis</name>
    <dbReference type="NCBI Taxonomy" id="2202197"/>
    <lineage>
        <taxon>Bacteria</taxon>
        <taxon>Pseudomonadati</taxon>
        <taxon>Pseudomonadota</taxon>
        <taxon>Gammaproteobacteria</taxon>
        <taxon>Methylococcales</taxon>
        <taxon>Candidatus Methylumidiphilus</taxon>
    </lineage>
</organism>
<dbReference type="InterPro" id="IPR045254">
    <property type="entry name" value="Nit1/2_C-N_Hydrolase"/>
</dbReference>
<dbReference type="PROSITE" id="PS50263">
    <property type="entry name" value="CN_HYDROLASE"/>
    <property type="match status" value="1"/>
</dbReference>
<dbReference type="Proteomes" id="UP000249396">
    <property type="component" value="Unassembled WGS sequence"/>
</dbReference>
<dbReference type="InterPro" id="IPR036526">
    <property type="entry name" value="C-N_Hydrolase_sf"/>
</dbReference>
<accession>A0A2W4RHP5</accession>
<keyword evidence="2" id="KW-0378">Hydrolase</keyword>
<evidence type="ECO:0000256" key="1">
    <source>
        <dbReference type="ARBA" id="ARBA00010613"/>
    </source>
</evidence>
<dbReference type="PANTHER" id="PTHR23088:SF27">
    <property type="entry name" value="DEAMINATED GLUTATHIONE AMIDASE"/>
    <property type="match status" value="1"/>
</dbReference>
<dbReference type="PANTHER" id="PTHR23088">
    <property type="entry name" value="NITRILASE-RELATED"/>
    <property type="match status" value="1"/>
</dbReference>
<evidence type="ECO:0000259" key="3">
    <source>
        <dbReference type="PROSITE" id="PS50263"/>
    </source>
</evidence>
<dbReference type="CDD" id="cd07572">
    <property type="entry name" value="nit"/>
    <property type="match status" value="1"/>
</dbReference>
<proteinExistence type="inferred from homology"/>
<dbReference type="EMBL" id="QJPH01000187">
    <property type="protein sequence ID" value="PZN83421.1"/>
    <property type="molecule type" value="Genomic_DNA"/>
</dbReference>
<dbReference type="InterPro" id="IPR001110">
    <property type="entry name" value="UPF0012_CS"/>
</dbReference>
<comment type="caution">
    <text evidence="4">The sequence shown here is derived from an EMBL/GenBank/DDBJ whole genome shotgun (WGS) entry which is preliminary data.</text>
</comment>
<dbReference type="GO" id="GO:0016746">
    <property type="term" value="F:acyltransferase activity"/>
    <property type="evidence" value="ECO:0007669"/>
    <property type="project" value="UniProtKB-KW"/>
</dbReference>
<feature type="domain" description="CN hydrolase" evidence="3">
    <location>
        <begin position="4"/>
        <end position="252"/>
    </location>
</feature>
<keyword evidence="4" id="KW-0012">Acyltransferase</keyword>
<dbReference type="GO" id="GO:0016811">
    <property type="term" value="F:hydrolase activity, acting on carbon-nitrogen (but not peptide) bonds, in linear amides"/>
    <property type="evidence" value="ECO:0007669"/>
    <property type="project" value="InterPro"/>
</dbReference>
<comment type="similarity">
    <text evidence="1">Belongs to the carbon-nitrogen hydrolase superfamily. NIT1/NIT2 family.</text>
</comment>
<name>A0A2W4RHP5_9GAMM</name>
<keyword evidence="4" id="KW-0808">Transferase</keyword>
<dbReference type="InterPro" id="IPR003010">
    <property type="entry name" value="C-N_Hydrolase"/>
</dbReference>
<evidence type="ECO:0000313" key="5">
    <source>
        <dbReference type="Proteomes" id="UP000249396"/>
    </source>
</evidence>
<dbReference type="Pfam" id="PF00795">
    <property type="entry name" value="CN_hydrolase"/>
    <property type="match status" value="1"/>
</dbReference>
<dbReference type="AlphaFoldDB" id="A0A2W4RHP5"/>
<dbReference type="SUPFAM" id="SSF56317">
    <property type="entry name" value="Carbon-nitrogen hydrolase"/>
    <property type="match status" value="1"/>
</dbReference>
<dbReference type="Gene3D" id="3.60.110.10">
    <property type="entry name" value="Carbon-nitrogen hydrolase"/>
    <property type="match status" value="1"/>
</dbReference>
<sequence length="276" mass="29603">MTEHLVAAIQFAASTDVKTNLKTVATLVAKAADRGAGLVVLPENLALMGYQETDKLQFAEVEGNGPIQDFLSDLASSASVWLIGGTIPIHSSPGKVHASSLVFDDSGVCVGRYDKIHLFDVDVPGSTEQYRESATIDAGNTPLVIDSPFGKLGVTVCYDLRFPELYRQLADAGVEILAVPAAFTAKTGAAHWELLLRARAVENLAYVVAAGQGGVHENGRETYGNSMIVDPWGTVVARLGTEPGVAVGQIDLESQKHYREVFPVLTHRRLDSVRFL</sequence>
<dbReference type="PROSITE" id="PS01227">
    <property type="entry name" value="UPF0012"/>
    <property type="match status" value="1"/>
</dbReference>
<evidence type="ECO:0000256" key="2">
    <source>
        <dbReference type="ARBA" id="ARBA00022801"/>
    </source>
</evidence>
<evidence type="ECO:0000313" key="4">
    <source>
        <dbReference type="EMBL" id="PZN83421.1"/>
    </source>
</evidence>
<gene>
    <name evidence="4" type="ORF">DM484_04430</name>
</gene>